<name>A0ACC2V288_9TREE</name>
<organism evidence="1 2">
    <name type="scientific">Naganishia adeliensis</name>
    <dbReference type="NCBI Taxonomy" id="92952"/>
    <lineage>
        <taxon>Eukaryota</taxon>
        <taxon>Fungi</taxon>
        <taxon>Dikarya</taxon>
        <taxon>Basidiomycota</taxon>
        <taxon>Agaricomycotina</taxon>
        <taxon>Tremellomycetes</taxon>
        <taxon>Filobasidiales</taxon>
        <taxon>Filobasidiaceae</taxon>
        <taxon>Naganishia</taxon>
    </lineage>
</organism>
<gene>
    <name evidence="1" type="ORF">QFC20_007288</name>
</gene>
<protein>
    <submittedName>
        <fullName evidence="1">Uncharacterized protein</fullName>
    </submittedName>
</protein>
<evidence type="ECO:0000313" key="2">
    <source>
        <dbReference type="Proteomes" id="UP001230649"/>
    </source>
</evidence>
<keyword evidence="2" id="KW-1185">Reference proteome</keyword>
<accession>A0ACC2V288</accession>
<dbReference type="EMBL" id="JASBWS010000167">
    <property type="protein sequence ID" value="KAJ9092732.1"/>
    <property type="molecule type" value="Genomic_DNA"/>
</dbReference>
<evidence type="ECO:0000313" key="1">
    <source>
        <dbReference type="EMBL" id="KAJ9092732.1"/>
    </source>
</evidence>
<sequence length="801" mass="88804">MATPAVVSTPTTNGVARRPSAPASTTTATPASNSAPASSTTTAASVPPPSTTQAAPKPISPNVITIEVDSDDDEPMEEEEETKIMKQALQKAKIAHRLSESHFEKGLASLHGRCVSQRDQIKSLRAEKDKLQKEFELQKALHALGGAPQAEASCGEVSSGDSTELRNKCAALQQDLEKSKKFTSTQNGCIIELNAKLSAAQERLKVAEEPVAAPATNGSQRADATALRTELEKKESRVLALEADVAKERKRNQEKDAKVQELMDQIAQANQREVPALSKAHLAELQAEREKTADVTRRLEDANKVKQTLEQEITALESAKEEMDDEMLGLRDQLRQTQEGLAKAAEDLEWAENEKGDLEEDLLEIMRETGLSARDSFEQKKQRIAKLEQDLAEARELLDSYQVEQNDDANKYERLEERLDNTKAKLSEANGQKKSLQNRVASLSAAEKKLKLELAQLKEENRELQRTNKQQSTSKKDAGENSTANRVLRDENDRLRKENRKTAEKVDKLKEETQELQAQLGDAQEKRTSAEKKISFLEKAMAKLQEDFRKLEGEKKEAASPPSPAIPKEEKKNSRQASLPPERGAETPKTGASTKAKKIDTMRATPSKAASPGEKRKRVHILKAENSDKDHATPFAKSSDSQHQRSKPLARVVKPTDIVDITTDATDDHAHVTPFKTVLATSSPGPSTPSTHTVTDDPSNESLVADDWREWVETGGVLKEWYPEENPVCKACREDPSKPRPPPQTQVDAQVEHILEQHLELLPSFRKHYVERSQRPPGSVTSASGSERSAKRRRKESYKPQ</sequence>
<proteinExistence type="predicted"/>
<dbReference type="Proteomes" id="UP001230649">
    <property type="component" value="Unassembled WGS sequence"/>
</dbReference>
<reference evidence="1" key="1">
    <citation type="submission" date="2023-04" db="EMBL/GenBank/DDBJ databases">
        <title>Draft Genome sequencing of Naganishia species isolated from polar environments using Oxford Nanopore Technology.</title>
        <authorList>
            <person name="Leo P."/>
            <person name="Venkateswaran K."/>
        </authorList>
    </citation>
    <scope>NUCLEOTIDE SEQUENCE</scope>
    <source>
        <strain evidence="1">MNA-CCFEE 5262</strain>
    </source>
</reference>
<comment type="caution">
    <text evidence="1">The sequence shown here is derived from an EMBL/GenBank/DDBJ whole genome shotgun (WGS) entry which is preliminary data.</text>
</comment>